<evidence type="ECO:0000313" key="3">
    <source>
        <dbReference type="Proteomes" id="UP000075398"/>
    </source>
</evidence>
<dbReference type="GO" id="GO:0016491">
    <property type="term" value="F:oxidoreductase activity"/>
    <property type="evidence" value="ECO:0007669"/>
    <property type="project" value="InterPro"/>
</dbReference>
<gene>
    <name evidence="2" type="ORF">AMQ22_00802</name>
</gene>
<dbReference type="EMBL" id="LNGC01000023">
    <property type="protein sequence ID" value="KYC52466.1"/>
    <property type="molecule type" value="Genomic_DNA"/>
</dbReference>
<organism evidence="2 3">
    <name type="scientific">Candidatus Methanofastidiosum methylothiophilum</name>
    <dbReference type="NCBI Taxonomy" id="1705564"/>
    <lineage>
        <taxon>Archaea</taxon>
        <taxon>Methanobacteriati</taxon>
        <taxon>Methanobacteriota</taxon>
        <taxon>Stenosarchaea group</taxon>
        <taxon>Candidatus Methanofastidiosia</taxon>
        <taxon>Candidatus Methanofastidiosales</taxon>
        <taxon>Candidatus Methanofastidiosaceae</taxon>
        <taxon>Candidatus Methanofastidiosum</taxon>
    </lineage>
</organism>
<dbReference type="SUPFAM" id="SSF52218">
    <property type="entry name" value="Flavoproteins"/>
    <property type="match status" value="1"/>
</dbReference>
<accession>A0A150J5H9</accession>
<dbReference type="PROSITE" id="PS50902">
    <property type="entry name" value="FLAVODOXIN_LIKE"/>
    <property type="match status" value="1"/>
</dbReference>
<dbReference type="GO" id="GO:0010181">
    <property type="term" value="F:FMN binding"/>
    <property type="evidence" value="ECO:0007669"/>
    <property type="project" value="InterPro"/>
</dbReference>
<comment type="caution">
    <text evidence="2">The sequence shown here is derived from an EMBL/GenBank/DDBJ whole genome shotgun (WGS) entry which is preliminary data.</text>
</comment>
<evidence type="ECO:0000259" key="1">
    <source>
        <dbReference type="PROSITE" id="PS50902"/>
    </source>
</evidence>
<proteinExistence type="predicted"/>
<protein>
    <submittedName>
        <fullName evidence="2">Flavodoxin</fullName>
    </submittedName>
</protein>
<dbReference type="InterPro" id="IPR008254">
    <property type="entry name" value="Flavodoxin/NO_synth"/>
</dbReference>
<reference evidence="2 3" key="1">
    <citation type="journal article" date="2016" name="ISME J.">
        <title>Chasing the elusive Euryarchaeota class WSA2: genomes reveal a uniquely fastidious methyl-reducing methanogen.</title>
        <authorList>
            <person name="Nobu M.K."/>
            <person name="Narihiro T."/>
            <person name="Kuroda K."/>
            <person name="Mei R."/>
            <person name="Liu W.T."/>
        </authorList>
    </citation>
    <scope>NUCLEOTIDE SEQUENCE [LARGE SCALE GENOMIC DNA]</scope>
    <source>
        <strain evidence="2">U1lsi0528_Bin055</strain>
    </source>
</reference>
<dbReference type="Proteomes" id="UP000075398">
    <property type="component" value="Unassembled WGS sequence"/>
</dbReference>
<dbReference type="Pfam" id="PF12641">
    <property type="entry name" value="Flavodoxin_3"/>
    <property type="match status" value="1"/>
</dbReference>
<sequence>MKIGIVVYSQTGNTYEVAQKLEEALSKKGNSVKIERIHVADEKQRDLNKIQMLSIPDLSTYDALVFGSPVHAFSLSHPMTAFMSQIPTLQDKKITCFVTKGLPLNGTGGNQAIGVMKKICESKGGDVCGSGIIVWKKDREKQISKISEEFSKMF</sequence>
<dbReference type="InterPro" id="IPR029039">
    <property type="entry name" value="Flavoprotein-like_sf"/>
</dbReference>
<dbReference type="Gene3D" id="3.40.50.360">
    <property type="match status" value="1"/>
</dbReference>
<evidence type="ECO:0000313" key="2">
    <source>
        <dbReference type="EMBL" id="KYC52466.1"/>
    </source>
</evidence>
<name>A0A150J5H9_9EURY</name>
<dbReference type="PATRIC" id="fig|1705409.3.peg.821"/>
<dbReference type="AlphaFoldDB" id="A0A150J5H9"/>
<feature type="domain" description="Flavodoxin-like" evidence="1">
    <location>
        <begin position="3"/>
        <end position="154"/>
    </location>
</feature>